<name>A0A917J7U0_9SPHI</name>
<feature type="chain" id="PRO_5037137651" evidence="1">
    <location>
        <begin position="30"/>
        <end position="431"/>
    </location>
</feature>
<proteinExistence type="predicted"/>
<accession>A0A917J7U0</accession>
<comment type="caution">
    <text evidence="3">The sequence shown here is derived from an EMBL/GenBank/DDBJ whole genome shotgun (WGS) entry which is preliminary data.</text>
</comment>
<keyword evidence="4" id="KW-1185">Reference proteome</keyword>
<gene>
    <name evidence="3" type="ORF">GCM10011425_15350</name>
</gene>
<dbReference type="Proteomes" id="UP000662074">
    <property type="component" value="Unassembled WGS sequence"/>
</dbReference>
<feature type="signal peptide" evidence="1">
    <location>
        <begin position="1"/>
        <end position="29"/>
    </location>
</feature>
<keyword evidence="1" id="KW-0732">Signal</keyword>
<evidence type="ECO:0000313" key="4">
    <source>
        <dbReference type="Proteomes" id="UP000662074"/>
    </source>
</evidence>
<dbReference type="Pfam" id="PF17116">
    <property type="entry name" value="T9SS_plug_1st"/>
    <property type="match status" value="1"/>
</dbReference>
<evidence type="ECO:0000256" key="1">
    <source>
        <dbReference type="SAM" id="SignalP"/>
    </source>
</evidence>
<organism evidence="3 4">
    <name type="scientific">Mucilaginibacter galii</name>
    <dbReference type="NCBI Taxonomy" id="2005073"/>
    <lineage>
        <taxon>Bacteria</taxon>
        <taxon>Pseudomonadati</taxon>
        <taxon>Bacteroidota</taxon>
        <taxon>Sphingobacteriia</taxon>
        <taxon>Sphingobacteriales</taxon>
        <taxon>Sphingobacteriaceae</taxon>
        <taxon>Mucilaginibacter</taxon>
    </lineage>
</organism>
<dbReference type="AlphaFoldDB" id="A0A917J7U0"/>
<protein>
    <submittedName>
        <fullName evidence="3">DUF5103 domain-containing protein</fullName>
    </submittedName>
</protein>
<feature type="domain" description="Type 9 secretion system plug protein N-terminal" evidence="2">
    <location>
        <begin position="44"/>
        <end position="167"/>
    </location>
</feature>
<dbReference type="InterPro" id="IPR031345">
    <property type="entry name" value="T9SS_Plug_N"/>
</dbReference>
<dbReference type="RefSeq" id="WP_188415410.1">
    <property type="nucleotide sequence ID" value="NZ_BMDO01000003.1"/>
</dbReference>
<evidence type="ECO:0000313" key="3">
    <source>
        <dbReference type="EMBL" id="GGI50323.1"/>
    </source>
</evidence>
<dbReference type="EMBL" id="BMDO01000003">
    <property type="protein sequence ID" value="GGI50323.1"/>
    <property type="molecule type" value="Genomic_DNA"/>
</dbReference>
<reference evidence="3" key="2">
    <citation type="submission" date="2020-09" db="EMBL/GenBank/DDBJ databases">
        <authorList>
            <person name="Sun Q."/>
            <person name="Sedlacek I."/>
        </authorList>
    </citation>
    <scope>NUCLEOTIDE SEQUENCE</scope>
    <source>
        <strain evidence="3">CCM 8711</strain>
    </source>
</reference>
<evidence type="ECO:0000259" key="2">
    <source>
        <dbReference type="Pfam" id="PF17116"/>
    </source>
</evidence>
<reference evidence="3" key="1">
    <citation type="journal article" date="2014" name="Int. J. Syst. Evol. Microbiol.">
        <title>Complete genome sequence of Corynebacterium casei LMG S-19264T (=DSM 44701T), isolated from a smear-ripened cheese.</title>
        <authorList>
            <consortium name="US DOE Joint Genome Institute (JGI-PGF)"/>
            <person name="Walter F."/>
            <person name="Albersmeier A."/>
            <person name="Kalinowski J."/>
            <person name="Ruckert C."/>
        </authorList>
    </citation>
    <scope>NUCLEOTIDE SEQUENCE</scope>
    <source>
        <strain evidence="3">CCM 8711</strain>
    </source>
</reference>
<sequence>MLRQAQHDSLSLACYFCVILFFLAPHAFAQTTLQYTDHTYRAGIKSVECYNTAKQGSFPIISLRSNEQLQLAFDDLDGRSRSYYYSLEHCDASWNSSRLSPAEYLQSFMEDRIIDYSYSSGTVQKYIHYEVKFPNQNIIPKLAGNYLLKVYEDADQNKLIITRRVYIASSAVGIAASFVPSNNVARRLNNQKINFEASYTGLNVQNPYNDIKVLVMQNGRAETSILNTRPTFLRGSQLIYNDFNINDFAGGNEFRHFDTRTLKLNSERIARIFKDTANTVLLLGDESRNQNAYLFQYDINGSYYVINQDGRDARTDADYVYVFFNFTPSATLPKGDIYLTGRFNNYELTNANKLQYDATRNRYTMQALLKQGVYDYQYVWVDAASGKASSEPLEGSYFETENDYQLLVYYRPPGSRWEELVGYKVINTGRR</sequence>